<dbReference type="AlphaFoldDB" id="A0AAE6IW17"/>
<evidence type="ECO:0000256" key="1">
    <source>
        <dbReference type="SAM" id="Phobius"/>
    </source>
</evidence>
<dbReference type="GeneID" id="57751804"/>
<dbReference type="RefSeq" id="WP_024752883.1">
    <property type="nucleotide sequence ID" value="NZ_CP027018.1"/>
</dbReference>
<feature type="transmembrane region" description="Helical" evidence="1">
    <location>
        <begin position="96"/>
        <end position="113"/>
    </location>
</feature>
<gene>
    <name evidence="2" type="ORF">FUT82_16395</name>
</gene>
<evidence type="ECO:0000313" key="3">
    <source>
        <dbReference type="Proteomes" id="UP000323594"/>
    </source>
</evidence>
<reference evidence="2 3" key="1">
    <citation type="submission" date="2019-08" db="EMBL/GenBank/DDBJ databases">
        <authorList>
            <person name="Kuhnert P."/>
        </authorList>
    </citation>
    <scope>NUCLEOTIDE SEQUENCE [LARGE SCALE GENOMIC DNA]</scope>
    <source>
        <strain evidence="2 3">B36.5</strain>
    </source>
</reference>
<feature type="transmembrane region" description="Helical" evidence="1">
    <location>
        <begin position="57"/>
        <end position="76"/>
    </location>
</feature>
<sequence length="373" mass="42175">MPDLLISEILILLLLLPPLIRPFSKYCRQIDGVPLLPLLAFVLCVLIFFGQGVSLSFLPVAGFVIIVQASEVVRFFKLLQDVPNGFYTVPEMLLRVFLLLLFATVVYFVFLFAPESTYKPSVSINETVFSLHVNNQKIHGGVVLSSSRSVKEKPNVIFLSGLENMKNPADTVARVLAEKGYTVFIPEVLADRSFSFYIRPPRFFIYASLYRYFFLKKPIERTQVADSKKIAECEDFLRSLSELTRQSGKTFVFAEGAYTHAFLQFMEKEPSSFDGAFFLFPSEEAAKNFSGNDSWITKIKGGDKVNFFDVNPAAPFCFFYSDDKTVGFGELAAEDVLAAKLLGTERDIGRQQRLALSGIFEKWLYIRGNYDIN</sequence>
<feature type="transmembrane region" description="Helical" evidence="1">
    <location>
        <begin position="32"/>
        <end position="50"/>
    </location>
</feature>
<proteinExistence type="predicted"/>
<evidence type="ECO:0000313" key="2">
    <source>
        <dbReference type="EMBL" id="QEJ99410.1"/>
    </source>
</evidence>
<keyword evidence="1" id="KW-0472">Membrane</keyword>
<organism evidence="2 3">
    <name type="scientific">Treponema phagedenis</name>
    <dbReference type="NCBI Taxonomy" id="162"/>
    <lineage>
        <taxon>Bacteria</taxon>
        <taxon>Pseudomonadati</taxon>
        <taxon>Spirochaetota</taxon>
        <taxon>Spirochaetia</taxon>
        <taxon>Spirochaetales</taxon>
        <taxon>Treponemataceae</taxon>
        <taxon>Treponema</taxon>
    </lineage>
</organism>
<dbReference type="EMBL" id="CP042817">
    <property type="protein sequence ID" value="QEJ99410.1"/>
    <property type="molecule type" value="Genomic_DNA"/>
</dbReference>
<keyword evidence="1" id="KW-0812">Transmembrane</keyword>
<keyword evidence="1" id="KW-1133">Transmembrane helix</keyword>
<dbReference type="Proteomes" id="UP000323594">
    <property type="component" value="Chromosome"/>
</dbReference>
<name>A0AAE6IW17_TREPH</name>
<accession>A0AAE6IW17</accession>
<protein>
    <submittedName>
        <fullName evidence="2">Uncharacterized protein</fullName>
    </submittedName>
</protein>